<feature type="domain" description="HTH lysR-type" evidence="5">
    <location>
        <begin position="2"/>
        <end position="59"/>
    </location>
</feature>
<evidence type="ECO:0000256" key="1">
    <source>
        <dbReference type="ARBA" id="ARBA00009437"/>
    </source>
</evidence>
<keyword evidence="7" id="KW-1185">Reference proteome</keyword>
<dbReference type="EMBL" id="SMKV01000010">
    <property type="protein sequence ID" value="TDC93487.1"/>
    <property type="molecule type" value="Genomic_DNA"/>
</dbReference>
<comment type="caution">
    <text evidence="6">The sequence shown here is derived from an EMBL/GenBank/DDBJ whole genome shotgun (WGS) entry which is preliminary data.</text>
</comment>
<dbReference type="PANTHER" id="PTHR30346">
    <property type="entry name" value="TRANSCRIPTIONAL DUAL REGULATOR HCAR-RELATED"/>
    <property type="match status" value="1"/>
</dbReference>
<proteinExistence type="inferred from homology"/>
<evidence type="ECO:0000259" key="5">
    <source>
        <dbReference type="PROSITE" id="PS50931"/>
    </source>
</evidence>
<accession>A0A4R4UN17</accession>
<dbReference type="SUPFAM" id="SSF46785">
    <property type="entry name" value="Winged helix' DNA-binding domain"/>
    <property type="match status" value="1"/>
</dbReference>
<protein>
    <submittedName>
        <fullName evidence="6">LysR family transcriptional regulator</fullName>
    </submittedName>
</protein>
<dbReference type="RefSeq" id="WP_132622200.1">
    <property type="nucleotide sequence ID" value="NZ_SMKV01000010.1"/>
</dbReference>
<dbReference type="Gene3D" id="1.10.10.10">
    <property type="entry name" value="Winged helix-like DNA-binding domain superfamily/Winged helix DNA-binding domain"/>
    <property type="match status" value="1"/>
</dbReference>
<dbReference type="InterPro" id="IPR005119">
    <property type="entry name" value="LysR_subst-bd"/>
</dbReference>
<dbReference type="GO" id="GO:0003677">
    <property type="term" value="F:DNA binding"/>
    <property type="evidence" value="ECO:0007669"/>
    <property type="project" value="UniProtKB-KW"/>
</dbReference>
<reference evidence="6 7" key="1">
    <citation type="submission" date="2019-03" db="EMBL/GenBank/DDBJ databases">
        <title>Draft genome sequences of novel Actinobacteria.</title>
        <authorList>
            <person name="Sahin N."/>
            <person name="Ay H."/>
            <person name="Saygin H."/>
        </authorList>
    </citation>
    <scope>NUCLEOTIDE SEQUENCE [LARGE SCALE GENOMIC DNA]</scope>
    <source>
        <strain evidence="6 7">16K404</strain>
    </source>
</reference>
<dbReference type="InterPro" id="IPR000847">
    <property type="entry name" value="LysR_HTH_N"/>
</dbReference>
<dbReference type="PRINTS" id="PR00039">
    <property type="entry name" value="HTHLYSR"/>
</dbReference>
<dbReference type="FunFam" id="1.10.10.10:FF:000001">
    <property type="entry name" value="LysR family transcriptional regulator"/>
    <property type="match status" value="1"/>
</dbReference>
<comment type="similarity">
    <text evidence="1">Belongs to the LysR transcriptional regulatory family.</text>
</comment>
<keyword evidence="3" id="KW-0238">DNA-binding</keyword>
<evidence type="ECO:0000256" key="2">
    <source>
        <dbReference type="ARBA" id="ARBA00023015"/>
    </source>
</evidence>
<dbReference type="InterPro" id="IPR036390">
    <property type="entry name" value="WH_DNA-bd_sf"/>
</dbReference>
<organism evidence="6 7">
    <name type="scientific">Saccharopolyspora aridisoli</name>
    <dbReference type="NCBI Taxonomy" id="2530385"/>
    <lineage>
        <taxon>Bacteria</taxon>
        <taxon>Bacillati</taxon>
        <taxon>Actinomycetota</taxon>
        <taxon>Actinomycetes</taxon>
        <taxon>Pseudonocardiales</taxon>
        <taxon>Pseudonocardiaceae</taxon>
        <taxon>Saccharopolyspora</taxon>
    </lineage>
</organism>
<evidence type="ECO:0000256" key="4">
    <source>
        <dbReference type="ARBA" id="ARBA00023163"/>
    </source>
</evidence>
<dbReference type="Pfam" id="PF00126">
    <property type="entry name" value="HTH_1"/>
    <property type="match status" value="1"/>
</dbReference>
<sequence length="315" mass="33760">MFTIHQLTGFVAVAEEGHFGRAAERLNMTQPPLSRQIQQLERELGVSLIDRSGRTVRLTPAGRAFLRNARRLLHDAENAAQSARRMTAGRAGLLNLGFTATSGYGVLGTVLRTIAERLPHVEVVLQELVTRDQLDRISSGTLDAGLVRPPTPPGVESRLVGTGALVAALPAGHRLADEERLPLEAFHGADVVGYSPLEARYFYDLVVGIFGEAGVRPTYVQYVSQVHTALALVEAGLGIALVPTTAARLRFAGLVFRPVDLPVPEPVELRVAWRGENDNPALAAFLQLFTAADDRGDPLIGLGDGTADGVRGTSE</sequence>
<dbReference type="SUPFAM" id="SSF53850">
    <property type="entry name" value="Periplasmic binding protein-like II"/>
    <property type="match status" value="1"/>
</dbReference>
<evidence type="ECO:0000313" key="6">
    <source>
        <dbReference type="EMBL" id="TDC93487.1"/>
    </source>
</evidence>
<dbReference type="Gene3D" id="3.40.190.10">
    <property type="entry name" value="Periplasmic binding protein-like II"/>
    <property type="match status" value="2"/>
</dbReference>
<gene>
    <name evidence="6" type="ORF">E1161_10780</name>
</gene>
<keyword evidence="2" id="KW-0805">Transcription regulation</keyword>
<evidence type="ECO:0000256" key="3">
    <source>
        <dbReference type="ARBA" id="ARBA00023125"/>
    </source>
</evidence>
<dbReference type="Pfam" id="PF03466">
    <property type="entry name" value="LysR_substrate"/>
    <property type="match status" value="1"/>
</dbReference>
<name>A0A4R4UN17_9PSEU</name>
<dbReference type="GO" id="GO:0032993">
    <property type="term" value="C:protein-DNA complex"/>
    <property type="evidence" value="ECO:0007669"/>
    <property type="project" value="TreeGrafter"/>
</dbReference>
<dbReference type="InterPro" id="IPR036388">
    <property type="entry name" value="WH-like_DNA-bd_sf"/>
</dbReference>
<dbReference type="PANTHER" id="PTHR30346:SF0">
    <property type="entry name" value="HCA OPERON TRANSCRIPTIONAL ACTIVATOR HCAR"/>
    <property type="match status" value="1"/>
</dbReference>
<keyword evidence="4" id="KW-0804">Transcription</keyword>
<dbReference type="OrthoDB" id="3176554at2"/>
<evidence type="ECO:0000313" key="7">
    <source>
        <dbReference type="Proteomes" id="UP000294744"/>
    </source>
</evidence>
<dbReference type="Proteomes" id="UP000294744">
    <property type="component" value="Unassembled WGS sequence"/>
</dbReference>
<dbReference type="PROSITE" id="PS50931">
    <property type="entry name" value="HTH_LYSR"/>
    <property type="match status" value="1"/>
</dbReference>
<dbReference type="GO" id="GO:0003700">
    <property type="term" value="F:DNA-binding transcription factor activity"/>
    <property type="evidence" value="ECO:0007669"/>
    <property type="project" value="InterPro"/>
</dbReference>
<dbReference type="AlphaFoldDB" id="A0A4R4UN17"/>